<reference evidence="4 5" key="1">
    <citation type="submission" date="2020-09" db="EMBL/GenBank/DDBJ databases">
        <title>Pseudoxanthomonas sp. CAU 1598 isolated from sand of Yaerae Beach.</title>
        <authorList>
            <person name="Kim W."/>
        </authorList>
    </citation>
    <scope>NUCLEOTIDE SEQUENCE [LARGE SCALE GENOMIC DNA]</scope>
    <source>
        <strain evidence="4 5">CAU 1598</strain>
    </source>
</reference>
<dbReference type="InterPro" id="IPR036318">
    <property type="entry name" value="FAD-bd_PCMH-like_sf"/>
</dbReference>
<dbReference type="Gene3D" id="3.30.465.10">
    <property type="match status" value="1"/>
</dbReference>
<organism evidence="4 5">
    <name type="scientific">Pseudomarimonas arenosa</name>
    <dbReference type="NCBI Taxonomy" id="2774145"/>
    <lineage>
        <taxon>Bacteria</taxon>
        <taxon>Pseudomonadati</taxon>
        <taxon>Pseudomonadota</taxon>
        <taxon>Gammaproteobacteria</taxon>
        <taxon>Lysobacterales</taxon>
        <taxon>Lysobacteraceae</taxon>
        <taxon>Pseudomarimonas</taxon>
    </lineage>
</organism>
<gene>
    <name evidence="4" type="ORF">IFO71_12035</name>
</gene>
<evidence type="ECO:0000256" key="2">
    <source>
        <dbReference type="ARBA" id="ARBA00022827"/>
    </source>
</evidence>
<sequence length="487" mass="55084">MDNQSNERNRFRNDLHSGMNVTRHARVFVPETAEAVADVLQEARRAGKNVAVAGAQNAMGGQQFLGDGWLMDTRRLNGVLDFDREQGLLQVAAGTRWPQVQRFLSARFDAEGFGWSIRQKQTGADDFSLGGSLASNIHGRGLDSAPLVADIENFNLVMADGFTLLVDRQREPDLFSLAVGGYGMFGVVSDLTLRLRPRTTLKRNVQMLRRHELSASFAQARAQGAEFGDFQFAIDPASKDFLNLGVFASYQPTRALTPRAASAQASSQSSLSAEQWRELLWLAHCNKSEAFRRYSEFYLNSDGQHYTSDEHQFGVYLEGYHQEIDERLGYKGSDTICELYVPLDDLDAFLGELAETCRQRAIDVVYGTVRVIRRDAETVLAWARQDWACVVLNLHVRHDDQGFRQLQLDMQQLYDLALTRGGSFYLTYGLHARADQLRQAYPDIDHWIRAKQLFDPHAVLQSNWYRRLCSKLGHSIEAESVSRMHYG</sequence>
<dbReference type="Proteomes" id="UP000613768">
    <property type="component" value="Unassembled WGS sequence"/>
</dbReference>
<evidence type="ECO:0000256" key="1">
    <source>
        <dbReference type="ARBA" id="ARBA00022630"/>
    </source>
</evidence>
<dbReference type="AlphaFoldDB" id="A0AAW3ZKI3"/>
<dbReference type="PANTHER" id="PTHR43762">
    <property type="entry name" value="L-GULONOLACTONE OXIDASE"/>
    <property type="match status" value="1"/>
</dbReference>
<evidence type="ECO:0000313" key="4">
    <source>
        <dbReference type="EMBL" id="MBD8526468.1"/>
    </source>
</evidence>
<dbReference type="InterPro" id="IPR010031">
    <property type="entry name" value="FAD_lactone_oxidase-like"/>
</dbReference>
<dbReference type="SUPFAM" id="SSF56176">
    <property type="entry name" value="FAD-binding/transporter-associated domain-like"/>
    <property type="match status" value="1"/>
</dbReference>
<dbReference type="InterPro" id="IPR016164">
    <property type="entry name" value="FAD-linked_Oxase-like_C"/>
</dbReference>
<keyword evidence="1" id="KW-0285">Flavoprotein</keyword>
<evidence type="ECO:0000313" key="5">
    <source>
        <dbReference type="Proteomes" id="UP000613768"/>
    </source>
</evidence>
<dbReference type="GO" id="GO:0016899">
    <property type="term" value="F:oxidoreductase activity, acting on the CH-OH group of donors, oxygen as acceptor"/>
    <property type="evidence" value="ECO:0007669"/>
    <property type="project" value="InterPro"/>
</dbReference>
<dbReference type="PROSITE" id="PS51387">
    <property type="entry name" value="FAD_PCMH"/>
    <property type="match status" value="1"/>
</dbReference>
<dbReference type="EMBL" id="JACYTR010000023">
    <property type="protein sequence ID" value="MBD8526468.1"/>
    <property type="molecule type" value="Genomic_DNA"/>
</dbReference>
<keyword evidence="5" id="KW-1185">Reference proteome</keyword>
<proteinExistence type="predicted"/>
<dbReference type="InterPro" id="IPR016166">
    <property type="entry name" value="FAD-bd_PCMH"/>
</dbReference>
<keyword evidence="2" id="KW-0274">FAD</keyword>
<dbReference type="RefSeq" id="WP_192029888.1">
    <property type="nucleotide sequence ID" value="NZ_JACYTR010000023.1"/>
</dbReference>
<dbReference type="GO" id="GO:0071949">
    <property type="term" value="F:FAD binding"/>
    <property type="evidence" value="ECO:0007669"/>
    <property type="project" value="InterPro"/>
</dbReference>
<dbReference type="Pfam" id="PF01565">
    <property type="entry name" value="FAD_binding_4"/>
    <property type="match status" value="1"/>
</dbReference>
<name>A0AAW3ZKI3_9GAMM</name>
<dbReference type="InterPro" id="IPR006094">
    <property type="entry name" value="Oxid_FAD_bind_N"/>
</dbReference>
<feature type="domain" description="FAD-binding PCMH-type" evidence="3">
    <location>
        <begin position="19"/>
        <end position="198"/>
    </location>
</feature>
<dbReference type="SUPFAM" id="SSF55103">
    <property type="entry name" value="FAD-linked oxidases, C-terminal domain"/>
    <property type="match status" value="1"/>
</dbReference>
<dbReference type="InterPro" id="IPR016169">
    <property type="entry name" value="FAD-bd_PCMH_sub2"/>
</dbReference>
<comment type="caution">
    <text evidence="4">The sequence shown here is derived from an EMBL/GenBank/DDBJ whole genome shotgun (WGS) entry which is preliminary data.</text>
</comment>
<dbReference type="PANTHER" id="PTHR43762:SF1">
    <property type="entry name" value="D-ARABINONO-1,4-LACTONE OXIDASE"/>
    <property type="match status" value="1"/>
</dbReference>
<protein>
    <submittedName>
        <fullName evidence="4">FAD-binding oxidoreductase</fullName>
    </submittedName>
</protein>
<evidence type="ECO:0000259" key="3">
    <source>
        <dbReference type="PROSITE" id="PS51387"/>
    </source>
</evidence>
<accession>A0AAW3ZKI3</accession>